<accession>A0A1A9VAE3</accession>
<reference evidence="1" key="1">
    <citation type="submission" date="2020-05" db="UniProtKB">
        <authorList>
            <consortium name="EnsemblMetazoa"/>
        </authorList>
    </citation>
    <scope>IDENTIFICATION</scope>
    <source>
        <strain evidence="1">TTRI</strain>
    </source>
</reference>
<dbReference type="VEuPathDB" id="VectorBase:GAUT030949"/>
<keyword evidence="2" id="KW-1185">Reference proteome</keyword>
<protein>
    <submittedName>
        <fullName evidence="1">Uncharacterized protein</fullName>
    </submittedName>
</protein>
<evidence type="ECO:0000313" key="2">
    <source>
        <dbReference type="Proteomes" id="UP000078200"/>
    </source>
</evidence>
<evidence type="ECO:0000313" key="1">
    <source>
        <dbReference type="EnsemblMetazoa" id="GAUT030949-PA"/>
    </source>
</evidence>
<dbReference type="EnsemblMetazoa" id="GAUT030949-RA">
    <property type="protein sequence ID" value="GAUT030949-PA"/>
    <property type="gene ID" value="GAUT030949"/>
</dbReference>
<proteinExistence type="predicted"/>
<name>A0A1A9VAE3_GLOAU</name>
<dbReference type="AlphaFoldDB" id="A0A1A9VAE3"/>
<dbReference type="Proteomes" id="UP000078200">
    <property type="component" value="Unassembled WGS sequence"/>
</dbReference>
<sequence length="117" mass="13713">MYELYVSTEENTEMRMAKIERAAHLQKADQARSYMAADRMAASEDIFVFSFDLQKPLPFSKLTTSIAYCKRNLYVCNFGCQDFYKNISQMFVWPETEESYGFQEISSCLVKHTFHVN</sequence>
<organism evidence="1 2">
    <name type="scientific">Glossina austeni</name>
    <name type="common">Savannah tsetse fly</name>
    <dbReference type="NCBI Taxonomy" id="7395"/>
    <lineage>
        <taxon>Eukaryota</taxon>
        <taxon>Metazoa</taxon>
        <taxon>Ecdysozoa</taxon>
        <taxon>Arthropoda</taxon>
        <taxon>Hexapoda</taxon>
        <taxon>Insecta</taxon>
        <taxon>Pterygota</taxon>
        <taxon>Neoptera</taxon>
        <taxon>Endopterygota</taxon>
        <taxon>Diptera</taxon>
        <taxon>Brachycera</taxon>
        <taxon>Muscomorpha</taxon>
        <taxon>Hippoboscoidea</taxon>
        <taxon>Glossinidae</taxon>
        <taxon>Glossina</taxon>
    </lineage>
</organism>